<dbReference type="InterPro" id="IPR002110">
    <property type="entry name" value="Ankyrin_rpt"/>
</dbReference>
<dbReference type="EMBL" id="JAULSU010000002">
    <property type="protein sequence ID" value="KAK0627465.1"/>
    <property type="molecule type" value="Genomic_DNA"/>
</dbReference>
<evidence type="ECO:0000313" key="5">
    <source>
        <dbReference type="EMBL" id="KAK0627465.1"/>
    </source>
</evidence>
<gene>
    <name evidence="5" type="ORF">B0T14DRAFT_563272</name>
</gene>
<protein>
    <submittedName>
        <fullName evidence="5">Ankyrin repeat-containing domain protein</fullName>
    </submittedName>
</protein>
<feature type="repeat" description="ANK" evidence="2">
    <location>
        <begin position="500"/>
        <end position="521"/>
    </location>
</feature>
<keyword evidence="1" id="KW-0677">Repeat</keyword>
<evidence type="ECO:0000313" key="6">
    <source>
        <dbReference type="Proteomes" id="UP001175000"/>
    </source>
</evidence>
<sequence>MAFAGAGKTVMSAIVSEYLRNEYTVNHPNVGVATLYCNYQQKDDQHLDNLERSIFRQVISSMTTIPPSIKQLYGRGRRNDPKQPPQCSTLHSAVERDKGVTWPTAIVVLDALDEADVRVQDQVKERILGLPFPNVRFLCTSRPFSKFHDIFSSSAQIEIAATDKDIKTFVNSHIDENKLLSKLLKNDMKLREDIADTIITQAKKMFLMARLHVEGIETADSRAEIREFLRGLPSGIEETYKETMKRIRRQSGRDRIRAERALTWVFGADRQLDLVELQHGLAIMNLGRGADKVTEDDLPDEDAILSACQGLLVLVQQASDKPKLEPVHYTTKEYFATAYSTEFPTGHFEIAAACASYLSLRTLAMMISSHFAELNLYKEEDDLAYSTGGQPSGGFRAEPQKYPYIIWREFPLLDYAGRKWGFHLLAGDPTAAAAISPSDIFWQFGLAGFDWGSWLARPGVSHAKWCDGTYNNVLESYNAIEKVLAGLAEGGYNINNTDHEGRTMLYYAARSGNQAAVRFLLAQDGVDAGEPEAEDADPLLAATDAGLDGVVRVLMSVVSLRTSDGGDGEKQDERRSPTQGRGTYSLERLRNAQIKASKKSWYGNRKTLLELLLEKTKEVDNKEGAGLLHLALDKASSSSTELVTFLLERNLDVRARDEAGNTALHMAVFTSKHVLVEELLRKGLGPHATNQAGETALQVALNVGSFLIVLQLLGSSTAEMRRTLTFNAHSSKWTGGTPILWAAASSGYSTEEAIKGLLSAGADANVVDASRTSVLGHLASAPNFPSNVSNALIKNLASHCLEFSKPSLASTGLDLMTSLIDKTYPSEPNYYISHAESVLWGLLSNGANPRSQDSAGRTPYDHAVESSNKTFKTILDIHNRLTCGLESLDRQDEQGKTPLFHLAESKISPRPKGQIAKALLAAGADLNIQDGNGQTPIFAVGKGGVADLWTILEEAGADLNVRDHSGRRPELVRGDCRISMIFHGA</sequence>
<proteinExistence type="predicted"/>
<dbReference type="InterPro" id="IPR036770">
    <property type="entry name" value="Ankyrin_rpt-contain_sf"/>
</dbReference>
<feature type="repeat" description="ANK" evidence="2">
    <location>
        <begin position="734"/>
        <end position="769"/>
    </location>
</feature>
<evidence type="ECO:0000256" key="1">
    <source>
        <dbReference type="ARBA" id="ARBA00022737"/>
    </source>
</evidence>
<dbReference type="PROSITE" id="PS50088">
    <property type="entry name" value="ANK_REPEAT"/>
    <property type="match status" value="6"/>
</dbReference>
<feature type="repeat" description="ANK" evidence="2">
    <location>
        <begin position="623"/>
        <end position="658"/>
    </location>
</feature>
<feature type="compositionally biased region" description="Basic and acidic residues" evidence="3">
    <location>
        <begin position="567"/>
        <end position="576"/>
    </location>
</feature>
<dbReference type="PROSITE" id="PS50297">
    <property type="entry name" value="ANK_REP_REGION"/>
    <property type="match status" value="2"/>
</dbReference>
<dbReference type="Pfam" id="PF24883">
    <property type="entry name" value="NPHP3_N"/>
    <property type="match status" value="1"/>
</dbReference>
<dbReference type="InterPro" id="IPR056884">
    <property type="entry name" value="NPHP3-like_N"/>
</dbReference>
<reference evidence="5" key="1">
    <citation type="submission" date="2023-06" db="EMBL/GenBank/DDBJ databases">
        <title>Genome-scale phylogeny and comparative genomics of the fungal order Sordariales.</title>
        <authorList>
            <consortium name="Lawrence Berkeley National Laboratory"/>
            <person name="Hensen N."/>
            <person name="Bonometti L."/>
            <person name="Westerberg I."/>
            <person name="Brannstrom I.O."/>
            <person name="Guillou S."/>
            <person name="Cros-Aarteil S."/>
            <person name="Calhoun S."/>
            <person name="Haridas S."/>
            <person name="Kuo A."/>
            <person name="Mondo S."/>
            <person name="Pangilinan J."/>
            <person name="Riley R."/>
            <person name="Labutti K."/>
            <person name="Andreopoulos B."/>
            <person name="Lipzen A."/>
            <person name="Chen C."/>
            <person name="Yanf M."/>
            <person name="Daum C."/>
            <person name="Ng V."/>
            <person name="Clum A."/>
            <person name="Steindorff A."/>
            <person name="Ohm R."/>
            <person name="Martin F."/>
            <person name="Silar P."/>
            <person name="Natvig D."/>
            <person name="Lalanne C."/>
            <person name="Gautier V."/>
            <person name="Ament-Velasquez S.L."/>
            <person name="Kruys A."/>
            <person name="Hutchinson M.I."/>
            <person name="Powell A.J."/>
            <person name="Barry K."/>
            <person name="Miller A.N."/>
            <person name="Grigoriev I.V."/>
            <person name="Debuchy R."/>
            <person name="Gladieux P."/>
            <person name="Thoren M.H."/>
            <person name="Johannesson H."/>
        </authorList>
    </citation>
    <scope>NUCLEOTIDE SEQUENCE</scope>
    <source>
        <strain evidence="5">CBS 606.72</strain>
    </source>
</reference>
<feature type="region of interest" description="Disordered" evidence="3">
    <location>
        <begin position="562"/>
        <end position="582"/>
    </location>
</feature>
<evidence type="ECO:0000256" key="2">
    <source>
        <dbReference type="PROSITE-ProRule" id="PRU00023"/>
    </source>
</evidence>
<organism evidence="5 6">
    <name type="scientific">Immersiella caudata</name>
    <dbReference type="NCBI Taxonomy" id="314043"/>
    <lineage>
        <taxon>Eukaryota</taxon>
        <taxon>Fungi</taxon>
        <taxon>Dikarya</taxon>
        <taxon>Ascomycota</taxon>
        <taxon>Pezizomycotina</taxon>
        <taxon>Sordariomycetes</taxon>
        <taxon>Sordariomycetidae</taxon>
        <taxon>Sordariales</taxon>
        <taxon>Lasiosphaeriaceae</taxon>
        <taxon>Immersiella</taxon>
    </lineage>
</organism>
<dbReference type="Proteomes" id="UP001175000">
    <property type="component" value="Unassembled WGS sequence"/>
</dbReference>
<dbReference type="AlphaFoldDB" id="A0AA39X622"/>
<dbReference type="Gene3D" id="3.40.50.300">
    <property type="entry name" value="P-loop containing nucleotide triphosphate hydrolases"/>
    <property type="match status" value="1"/>
</dbReference>
<comment type="caution">
    <text evidence="5">The sequence shown here is derived from an EMBL/GenBank/DDBJ whole genome shotgun (WGS) entry which is preliminary data.</text>
</comment>
<feature type="repeat" description="ANK" evidence="2">
    <location>
        <begin position="659"/>
        <end position="691"/>
    </location>
</feature>
<dbReference type="Pfam" id="PF12796">
    <property type="entry name" value="Ank_2"/>
    <property type="match status" value="2"/>
</dbReference>
<accession>A0AA39X622</accession>
<evidence type="ECO:0000259" key="4">
    <source>
        <dbReference type="Pfam" id="PF24883"/>
    </source>
</evidence>
<keyword evidence="6" id="KW-1185">Reference proteome</keyword>
<dbReference type="SMART" id="SM00248">
    <property type="entry name" value="ANK"/>
    <property type="match status" value="8"/>
</dbReference>
<keyword evidence="2" id="KW-0040">ANK repeat</keyword>
<feature type="repeat" description="ANK" evidence="2">
    <location>
        <begin position="894"/>
        <end position="931"/>
    </location>
</feature>
<name>A0AA39X622_9PEZI</name>
<dbReference type="Gene3D" id="1.25.40.20">
    <property type="entry name" value="Ankyrin repeat-containing domain"/>
    <property type="match status" value="4"/>
</dbReference>
<feature type="repeat" description="ANK" evidence="2">
    <location>
        <begin position="932"/>
        <end position="964"/>
    </location>
</feature>
<dbReference type="InterPro" id="IPR027417">
    <property type="entry name" value="P-loop_NTPase"/>
</dbReference>
<dbReference type="PANTHER" id="PTHR10039">
    <property type="entry name" value="AMELOGENIN"/>
    <property type="match status" value="1"/>
</dbReference>
<feature type="domain" description="Nephrocystin 3-like N-terminal" evidence="4">
    <location>
        <begin position="4"/>
        <end position="142"/>
    </location>
</feature>
<dbReference type="PANTHER" id="PTHR10039:SF15">
    <property type="entry name" value="NACHT DOMAIN-CONTAINING PROTEIN"/>
    <property type="match status" value="1"/>
</dbReference>
<evidence type="ECO:0000256" key="3">
    <source>
        <dbReference type="SAM" id="MobiDB-lite"/>
    </source>
</evidence>
<dbReference type="SUPFAM" id="SSF48403">
    <property type="entry name" value="Ankyrin repeat"/>
    <property type="match status" value="3"/>
</dbReference>